<dbReference type="Pfam" id="PF00589">
    <property type="entry name" value="Phage_integrase"/>
    <property type="match status" value="1"/>
</dbReference>
<feature type="domain" description="Core-binding (CB)" evidence="6">
    <location>
        <begin position="1"/>
        <end position="85"/>
    </location>
</feature>
<reference evidence="7 8" key="1">
    <citation type="journal article" date="2014" name="Arch. Microbiol.">
        <title>Bacillus mesophilum sp. nov., strain IITR-54T, a novel 4-chlorobiphenyl dechlorinating bacterium.</title>
        <authorList>
            <person name="Manickam N."/>
            <person name="Singh N.K."/>
            <person name="Bajaj A."/>
            <person name="Kumar R.M."/>
            <person name="Kaur G."/>
            <person name="Kaur N."/>
            <person name="Bala M."/>
            <person name="Kumar A."/>
            <person name="Mayilraj S."/>
        </authorList>
    </citation>
    <scope>NUCLEOTIDE SEQUENCE [LARGE SCALE GENOMIC DNA]</scope>
    <source>
        <strain evidence="7 8">IITR-54</strain>
    </source>
</reference>
<protein>
    <submittedName>
        <fullName evidence="7">Tyrosine-type recombinase/integrase</fullName>
    </submittedName>
</protein>
<dbReference type="Gene3D" id="1.10.150.130">
    <property type="match status" value="1"/>
</dbReference>
<sequence>MKLIEAHDKFMLVKKIEGLSTRTIGDYEKHFRYLINFIGKEIMLEEFNVDKVREYISYMVYTKELSNYTVNIRIRNIKSFFRFCYLEELIEKDLNRRIKLLKTDIDHIQPLTPEEFNQVVALVKKNKERFIRDRSILTLYLLLDCMLRISELVNIKVDHINLAEGLITLPARNTKSRKKRMVPFSDQSGKLIKKFLKSRPYQDSEYLFTNRYGKPLTADNVRYNFHHWSKQLDFKGKRFSPHVLRHSGALYYLLMGGDTFTLQKILGHSSLEVVRIYVQLADHHVKEHHNKFSPLKNLSKDKGS</sequence>
<evidence type="ECO:0000259" key="6">
    <source>
        <dbReference type="PROSITE" id="PS51900"/>
    </source>
</evidence>
<name>A0A7V7RM66_9BACI</name>
<gene>
    <name evidence="7" type="ORF">F7732_12620</name>
</gene>
<dbReference type="Gene3D" id="1.10.443.10">
    <property type="entry name" value="Intergrase catalytic core"/>
    <property type="match status" value="1"/>
</dbReference>
<dbReference type="PANTHER" id="PTHR30349">
    <property type="entry name" value="PHAGE INTEGRASE-RELATED"/>
    <property type="match status" value="1"/>
</dbReference>
<evidence type="ECO:0000313" key="8">
    <source>
        <dbReference type="Proteomes" id="UP000441354"/>
    </source>
</evidence>
<dbReference type="InterPro" id="IPR050090">
    <property type="entry name" value="Tyrosine_recombinase_XerCD"/>
</dbReference>
<dbReference type="SUPFAM" id="SSF56349">
    <property type="entry name" value="DNA breaking-rejoining enzymes"/>
    <property type="match status" value="1"/>
</dbReference>
<dbReference type="AlphaFoldDB" id="A0A7V7RM66"/>
<dbReference type="Proteomes" id="UP000441354">
    <property type="component" value="Unassembled WGS sequence"/>
</dbReference>
<proteinExistence type="inferred from homology"/>
<dbReference type="GO" id="GO:0006310">
    <property type="term" value="P:DNA recombination"/>
    <property type="evidence" value="ECO:0007669"/>
    <property type="project" value="UniProtKB-KW"/>
</dbReference>
<evidence type="ECO:0000256" key="4">
    <source>
        <dbReference type="PROSITE-ProRule" id="PRU01248"/>
    </source>
</evidence>
<dbReference type="InterPro" id="IPR002104">
    <property type="entry name" value="Integrase_catalytic"/>
</dbReference>
<accession>A0A7V7RM66</accession>
<dbReference type="RefSeq" id="WP_151574343.1">
    <property type="nucleotide sequence ID" value="NZ_WBOT01000003.1"/>
</dbReference>
<dbReference type="GO" id="GO:0015074">
    <property type="term" value="P:DNA integration"/>
    <property type="evidence" value="ECO:0007669"/>
    <property type="project" value="InterPro"/>
</dbReference>
<dbReference type="InterPro" id="IPR025269">
    <property type="entry name" value="SAM-like_dom"/>
</dbReference>
<dbReference type="InterPro" id="IPR010998">
    <property type="entry name" value="Integrase_recombinase_N"/>
</dbReference>
<dbReference type="OrthoDB" id="107900at2"/>
<dbReference type="InterPro" id="IPR044068">
    <property type="entry name" value="CB"/>
</dbReference>
<evidence type="ECO:0000256" key="1">
    <source>
        <dbReference type="ARBA" id="ARBA00008857"/>
    </source>
</evidence>
<dbReference type="PROSITE" id="PS51900">
    <property type="entry name" value="CB"/>
    <property type="match status" value="1"/>
</dbReference>
<keyword evidence="8" id="KW-1185">Reference proteome</keyword>
<dbReference type="PROSITE" id="PS51898">
    <property type="entry name" value="TYR_RECOMBINASE"/>
    <property type="match status" value="1"/>
</dbReference>
<dbReference type="GO" id="GO:0003677">
    <property type="term" value="F:DNA binding"/>
    <property type="evidence" value="ECO:0007669"/>
    <property type="project" value="UniProtKB-UniRule"/>
</dbReference>
<evidence type="ECO:0000313" key="7">
    <source>
        <dbReference type="EMBL" id="KAB2332919.1"/>
    </source>
</evidence>
<organism evidence="7 8">
    <name type="scientific">Bacillus mesophilum</name>
    <dbReference type="NCBI Taxonomy" id="1071718"/>
    <lineage>
        <taxon>Bacteria</taxon>
        <taxon>Bacillati</taxon>
        <taxon>Bacillota</taxon>
        <taxon>Bacilli</taxon>
        <taxon>Bacillales</taxon>
        <taxon>Bacillaceae</taxon>
        <taxon>Bacillus</taxon>
    </lineage>
</organism>
<evidence type="ECO:0000256" key="2">
    <source>
        <dbReference type="ARBA" id="ARBA00023125"/>
    </source>
</evidence>
<evidence type="ECO:0000256" key="3">
    <source>
        <dbReference type="ARBA" id="ARBA00023172"/>
    </source>
</evidence>
<dbReference type="PANTHER" id="PTHR30349:SF41">
    <property type="entry name" value="INTEGRASE_RECOMBINASE PROTEIN MJ0367-RELATED"/>
    <property type="match status" value="1"/>
</dbReference>
<comment type="similarity">
    <text evidence="1">Belongs to the 'phage' integrase family.</text>
</comment>
<dbReference type="InterPro" id="IPR013762">
    <property type="entry name" value="Integrase-like_cat_sf"/>
</dbReference>
<keyword evidence="3" id="KW-0233">DNA recombination</keyword>
<dbReference type="EMBL" id="WBOT01000003">
    <property type="protein sequence ID" value="KAB2332919.1"/>
    <property type="molecule type" value="Genomic_DNA"/>
</dbReference>
<feature type="domain" description="Tyr recombinase" evidence="5">
    <location>
        <begin position="106"/>
        <end position="290"/>
    </location>
</feature>
<dbReference type="Pfam" id="PF13102">
    <property type="entry name" value="Phage_int_SAM_5"/>
    <property type="match status" value="1"/>
</dbReference>
<keyword evidence="2 4" id="KW-0238">DNA-binding</keyword>
<dbReference type="InterPro" id="IPR011010">
    <property type="entry name" value="DNA_brk_join_enz"/>
</dbReference>
<comment type="caution">
    <text evidence="7">The sequence shown here is derived from an EMBL/GenBank/DDBJ whole genome shotgun (WGS) entry which is preliminary data.</text>
</comment>
<evidence type="ECO:0000259" key="5">
    <source>
        <dbReference type="PROSITE" id="PS51898"/>
    </source>
</evidence>